<accession>A0A4Y7TXM4</accession>
<evidence type="ECO:0000313" key="2">
    <source>
        <dbReference type="Proteomes" id="UP000298030"/>
    </source>
</evidence>
<dbReference type="InterPro" id="IPR032675">
    <property type="entry name" value="LRR_dom_sf"/>
</dbReference>
<name>A0A4Y7TXM4_COPMI</name>
<evidence type="ECO:0008006" key="3">
    <source>
        <dbReference type="Google" id="ProtNLM"/>
    </source>
</evidence>
<dbReference type="EMBL" id="QPFP01000002">
    <property type="protein sequence ID" value="TEB38751.1"/>
    <property type="molecule type" value="Genomic_DNA"/>
</dbReference>
<proteinExistence type="predicted"/>
<dbReference type="Proteomes" id="UP000298030">
    <property type="component" value="Unassembled WGS sequence"/>
</dbReference>
<dbReference type="OrthoDB" id="3353982at2759"/>
<dbReference type="AlphaFoldDB" id="A0A4Y7TXM4"/>
<dbReference type="SUPFAM" id="SSF52047">
    <property type="entry name" value="RNI-like"/>
    <property type="match status" value="1"/>
</dbReference>
<evidence type="ECO:0000313" key="1">
    <source>
        <dbReference type="EMBL" id="TEB38751.1"/>
    </source>
</evidence>
<sequence>MLDNLPGELYEVIVQHIADDDVQHSLLSLTRALPTAPISQRRLFERIYIRTPRQAVALYHRLRKKGGHQNLTGSWIYSLCVHDWTVDADVVLNILTLLPNLRSLSVWIGPSNFTPEHLEEMFDDPIGDLQYLSLRFRPYVQKANYYQFLKGAYFDSTLSALSRWPPSQIPALSIVQDPIDSGMVFATRQAFAQPLVFFKMDPNLSTMLQSPAMVDSLKALRLCIPSRPIVRSLCLPAPGQANSDGLPPQLPAIELLDLSTCGVLEGEVDMILTQISSLKHLILDECPIIHGELREGEWHAMGKRCALVGVRRAREREKIVRASMESIALASQIEHLGLDGAPAHMPERRPRRGRRGLAVATISLRAPSPPRGLNARLATSVRERPAVQRTRLLPPLPSLHTLCTTLSPSIKPETYPSIRAEFEAGWAEGMAVLSVTRARLRESAKNGVSIVRFVDSSLTQSASDSESEDDLGAVVPAMRGLERVRRYDDDAFAVPPEALASVPVLCFAGSKGAIDHSPGCGHSIAQVIWRDSERV</sequence>
<gene>
    <name evidence="1" type="ORF">FA13DRAFT_397978</name>
</gene>
<keyword evidence="2" id="KW-1185">Reference proteome</keyword>
<reference evidence="1 2" key="1">
    <citation type="journal article" date="2019" name="Nat. Ecol. Evol.">
        <title>Megaphylogeny resolves global patterns of mushroom evolution.</title>
        <authorList>
            <person name="Varga T."/>
            <person name="Krizsan K."/>
            <person name="Foldi C."/>
            <person name="Dima B."/>
            <person name="Sanchez-Garcia M."/>
            <person name="Sanchez-Ramirez S."/>
            <person name="Szollosi G.J."/>
            <person name="Szarkandi J.G."/>
            <person name="Papp V."/>
            <person name="Albert L."/>
            <person name="Andreopoulos W."/>
            <person name="Angelini C."/>
            <person name="Antonin V."/>
            <person name="Barry K.W."/>
            <person name="Bougher N.L."/>
            <person name="Buchanan P."/>
            <person name="Buyck B."/>
            <person name="Bense V."/>
            <person name="Catcheside P."/>
            <person name="Chovatia M."/>
            <person name="Cooper J."/>
            <person name="Damon W."/>
            <person name="Desjardin D."/>
            <person name="Finy P."/>
            <person name="Geml J."/>
            <person name="Haridas S."/>
            <person name="Hughes K."/>
            <person name="Justo A."/>
            <person name="Karasinski D."/>
            <person name="Kautmanova I."/>
            <person name="Kiss B."/>
            <person name="Kocsube S."/>
            <person name="Kotiranta H."/>
            <person name="LaButti K.M."/>
            <person name="Lechner B.E."/>
            <person name="Liimatainen K."/>
            <person name="Lipzen A."/>
            <person name="Lukacs Z."/>
            <person name="Mihaltcheva S."/>
            <person name="Morgado L.N."/>
            <person name="Niskanen T."/>
            <person name="Noordeloos M.E."/>
            <person name="Ohm R.A."/>
            <person name="Ortiz-Santana B."/>
            <person name="Ovrebo C."/>
            <person name="Racz N."/>
            <person name="Riley R."/>
            <person name="Savchenko A."/>
            <person name="Shiryaev A."/>
            <person name="Soop K."/>
            <person name="Spirin V."/>
            <person name="Szebenyi C."/>
            <person name="Tomsovsky M."/>
            <person name="Tulloss R.E."/>
            <person name="Uehling J."/>
            <person name="Grigoriev I.V."/>
            <person name="Vagvolgyi C."/>
            <person name="Papp T."/>
            <person name="Martin F.M."/>
            <person name="Miettinen O."/>
            <person name="Hibbett D.S."/>
            <person name="Nagy L.G."/>
        </authorList>
    </citation>
    <scope>NUCLEOTIDE SEQUENCE [LARGE SCALE GENOMIC DNA]</scope>
    <source>
        <strain evidence="1 2">FP101781</strain>
    </source>
</reference>
<organism evidence="1 2">
    <name type="scientific">Coprinellus micaceus</name>
    <name type="common">Glistening ink-cap mushroom</name>
    <name type="synonym">Coprinus micaceus</name>
    <dbReference type="NCBI Taxonomy" id="71717"/>
    <lineage>
        <taxon>Eukaryota</taxon>
        <taxon>Fungi</taxon>
        <taxon>Dikarya</taxon>
        <taxon>Basidiomycota</taxon>
        <taxon>Agaricomycotina</taxon>
        <taxon>Agaricomycetes</taxon>
        <taxon>Agaricomycetidae</taxon>
        <taxon>Agaricales</taxon>
        <taxon>Agaricineae</taxon>
        <taxon>Psathyrellaceae</taxon>
        <taxon>Coprinellus</taxon>
    </lineage>
</organism>
<comment type="caution">
    <text evidence="1">The sequence shown here is derived from an EMBL/GenBank/DDBJ whole genome shotgun (WGS) entry which is preliminary data.</text>
</comment>
<protein>
    <recommendedName>
        <fullName evidence="3">F-box domain-containing protein</fullName>
    </recommendedName>
</protein>
<dbReference type="Gene3D" id="3.80.10.10">
    <property type="entry name" value="Ribonuclease Inhibitor"/>
    <property type="match status" value="1"/>
</dbReference>